<dbReference type="Pfam" id="PF00096">
    <property type="entry name" value="zf-C2H2"/>
    <property type="match status" value="2"/>
</dbReference>
<dbReference type="GO" id="GO:0000981">
    <property type="term" value="F:DNA-binding transcription factor activity, RNA polymerase II-specific"/>
    <property type="evidence" value="ECO:0007669"/>
    <property type="project" value="TreeGrafter"/>
</dbReference>
<dbReference type="InterPro" id="IPR013087">
    <property type="entry name" value="Znf_C2H2_type"/>
</dbReference>
<feature type="domain" description="C2H2-type" evidence="10">
    <location>
        <begin position="399"/>
        <end position="426"/>
    </location>
</feature>
<sequence length="596" mass="64693">MFCASFKYLDKVLLPLPTNSVLKNRETRRHSVSRSLFGPNGSPTTAELLREPPRTYRLSAPRTARRGRATFGFGQLREAGGAPKLKWRSVTSCGRLLGVSLACTGSYPSRIFNVKDHNKEQHAVLMGASSRDQGALLTRSLARRDAALREITSAAANRLLKTIYSFLRRAMEVSSHSLFLLQQLNVQREFGFLCDCTVAIGNVYFKAHRAVLAAFSNYFKMIFIHQSSECIKIQPTDIQPDVFSYLLHIMYTGMCPKQPVDQSRLQDGIKFLHAYQLCRKPGDAAADAAADGVRMSNLYGIQISSQLASKDTPGVHKAAAASRAAPEPRSQLSLAVGLDAVPQDHQQAALRNICSVTSADDSDVSSRIKQERVEEEDGEAEDGGPQGGSPLFKGRPLLLQCPRCGERCSSPEDLREHLFSHALDPSRLMDGLPPLPGADEPLPGATEPLDAGCLEEALRQSQVLANQLAAELRRSRGDGDGGTSPAPTVLHSRKRKIACAVCSLRFSHKSQLQEHMYSHTGKPGRFHRYNRLCSQLFQGSAHFCDAAAAGGEPGGGGGASAALCEDANRDTQDNGSSCYSLDSEVSQESVDGVPVE</sequence>
<reference evidence="12" key="1">
    <citation type="submission" date="2012-01" db="EMBL/GenBank/DDBJ databases">
        <authorList>
            <person name="Walter R."/>
            <person name="Schartl M."/>
            <person name="Warren W."/>
        </authorList>
    </citation>
    <scope>NUCLEOTIDE SEQUENCE [LARGE SCALE GENOMIC DNA]</scope>
    <source>
        <strain evidence="12">JP 163 A</strain>
    </source>
</reference>
<evidence type="ECO:0000256" key="1">
    <source>
        <dbReference type="ARBA" id="ARBA00004123"/>
    </source>
</evidence>
<feature type="region of interest" description="Disordered" evidence="8">
    <location>
        <begin position="568"/>
        <end position="596"/>
    </location>
</feature>
<protein>
    <submittedName>
        <fullName evidence="11">Zinc finger and BTB domain containing 25</fullName>
    </submittedName>
</protein>
<evidence type="ECO:0000259" key="10">
    <source>
        <dbReference type="PROSITE" id="PS50157"/>
    </source>
</evidence>
<dbReference type="Pfam" id="PF00651">
    <property type="entry name" value="BTB"/>
    <property type="match status" value="1"/>
</dbReference>
<dbReference type="SUPFAM" id="SSF54695">
    <property type="entry name" value="POZ domain"/>
    <property type="match status" value="1"/>
</dbReference>
<evidence type="ECO:0000259" key="9">
    <source>
        <dbReference type="PROSITE" id="PS50097"/>
    </source>
</evidence>
<feature type="region of interest" description="Disordered" evidence="8">
    <location>
        <begin position="361"/>
        <end position="392"/>
    </location>
</feature>
<dbReference type="OMA" id="RIKQECV"/>
<reference evidence="11" key="3">
    <citation type="submission" date="2025-08" db="UniProtKB">
        <authorList>
            <consortium name="Ensembl"/>
        </authorList>
    </citation>
    <scope>IDENTIFICATION</scope>
    <source>
        <strain evidence="11">JP 163 A</strain>
    </source>
</reference>
<dbReference type="PROSITE" id="PS50097">
    <property type="entry name" value="BTB"/>
    <property type="match status" value="1"/>
</dbReference>
<evidence type="ECO:0000256" key="2">
    <source>
        <dbReference type="ARBA" id="ARBA00022723"/>
    </source>
</evidence>
<dbReference type="GeneTree" id="ENSGT00940000159887"/>
<dbReference type="Gene3D" id="3.30.160.60">
    <property type="entry name" value="Classic Zinc Finger"/>
    <property type="match status" value="1"/>
</dbReference>
<dbReference type="GO" id="GO:0008270">
    <property type="term" value="F:zinc ion binding"/>
    <property type="evidence" value="ECO:0007669"/>
    <property type="project" value="UniProtKB-KW"/>
</dbReference>
<dbReference type="GO" id="GO:0005634">
    <property type="term" value="C:nucleus"/>
    <property type="evidence" value="ECO:0007669"/>
    <property type="project" value="UniProtKB-SubCell"/>
</dbReference>
<dbReference type="Gene3D" id="3.30.710.10">
    <property type="entry name" value="Potassium Channel Kv1.1, Chain A"/>
    <property type="match status" value="1"/>
</dbReference>
<evidence type="ECO:0000256" key="8">
    <source>
        <dbReference type="SAM" id="MobiDB-lite"/>
    </source>
</evidence>
<evidence type="ECO:0000256" key="6">
    <source>
        <dbReference type="ARBA" id="ARBA00023242"/>
    </source>
</evidence>
<dbReference type="PROSITE" id="PS50157">
    <property type="entry name" value="ZINC_FINGER_C2H2_2"/>
    <property type="match status" value="2"/>
</dbReference>
<evidence type="ECO:0000313" key="12">
    <source>
        <dbReference type="Proteomes" id="UP000002852"/>
    </source>
</evidence>
<evidence type="ECO:0000256" key="7">
    <source>
        <dbReference type="PROSITE-ProRule" id="PRU00042"/>
    </source>
</evidence>
<dbReference type="Ensembl" id="ENSXMAT00000040954.1">
    <property type="protein sequence ID" value="ENSXMAP00000026674.1"/>
    <property type="gene ID" value="ENSXMAG00000027665.1"/>
</dbReference>
<dbReference type="PANTHER" id="PTHR24394">
    <property type="entry name" value="ZINC FINGER PROTEIN"/>
    <property type="match status" value="1"/>
</dbReference>
<comment type="subcellular location">
    <subcellularLocation>
        <location evidence="1">Nucleus</location>
    </subcellularLocation>
</comment>
<feature type="compositionally biased region" description="Polar residues" evidence="8">
    <location>
        <begin position="573"/>
        <end position="589"/>
    </location>
</feature>
<dbReference type="InParanoid" id="A0A3B5Q8T8"/>
<dbReference type="SMART" id="SM00225">
    <property type="entry name" value="BTB"/>
    <property type="match status" value="1"/>
</dbReference>
<organism evidence="11 12">
    <name type="scientific">Xiphophorus maculatus</name>
    <name type="common">Southern platyfish</name>
    <name type="synonym">Platypoecilus maculatus</name>
    <dbReference type="NCBI Taxonomy" id="8083"/>
    <lineage>
        <taxon>Eukaryota</taxon>
        <taxon>Metazoa</taxon>
        <taxon>Chordata</taxon>
        <taxon>Craniata</taxon>
        <taxon>Vertebrata</taxon>
        <taxon>Euteleostomi</taxon>
        <taxon>Actinopterygii</taxon>
        <taxon>Neopterygii</taxon>
        <taxon>Teleostei</taxon>
        <taxon>Neoteleostei</taxon>
        <taxon>Acanthomorphata</taxon>
        <taxon>Ovalentaria</taxon>
        <taxon>Atherinomorphae</taxon>
        <taxon>Cyprinodontiformes</taxon>
        <taxon>Poeciliidae</taxon>
        <taxon>Poeciliinae</taxon>
        <taxon>Xiphophorus</taxon>
    </lineage>
</organism>
<dbReference type="PROSITE" id="PS00028">
    <property type="entry name" value="ZINC_FINGER_C2H2_1"/>
    <property type="match status" value="2"/>
</dbReference>
<evidence type="ECO:0000256" key="3">
    <source>
        <dbReference type="ARBA" id="ARBA00022737"/>
    </source>
</evidence>
<keyword evidence="4 7" id="KW-0863">Zinc-finger</keyword>
<feature type="domain" description="C2H2-type" evidence="10">
    <location>
        <begin position="497"/>
        <end position="524"/>
    </location>
</feature>
<dbReference type="InterPro" id="IPR011333">
    <property type="entry name" value="SKP1/BTB/POZ_sf"/>
</dbReference>
<dbReference type="STRING" id="8083.ENSXMAP00000026674"/>
<keyword evidence="5" id="KW-0862">Zinc</keyword>
<dbReference type="InterPro" id="IPR000210">
    <property type="entry name" value="BTB/POZ_dom"/>
</dbReference>
<dbReference type="InterPro" id="IPR036236">
    <property type="entry name" value="Znf_C2H2_sf"/>
</dbReference>
<feature type="compositionally biased region" description="Acidic residues" evidence="8">
    <location>
        <begin position="373"/>
        <end position="382"/>
    </location>
</feature>
<dbReference type="PANTHER" id="PTHR24394:SF51">
    <property type="entry name" value="ZINC FINGER AND BTB DOMAIN-CONTAINING 25"/>
    <property type="match status" value="1"/>
</dbReference>
<proteinExistence type="predicted"/>
<keyword evidence="3" id="KW-0677">Repeat</keyword>
<evidence type="ECO:0000256" key="5">
    <source>
        <dbReference type="ARBA" id="ARBA00022833"/>
    </source>
</evidence>
<evidence type="ECO:0000256" key="4">
    <source>
        <dbReference type="ARBA" id="ARBA00022771"/>
    </source>
</evidence>
<feature type="domain" description="BTB" evidence="9">
    <location>
        <begin position="194"/>
        <end position="253"/>
    </location>
</feature>
<accession>A0A3B5Q8T8</accession>
<dbReference type="AlphaFoldDB" id="A0A3B5Q8T8"/>
<keyword evidence="2" id="KW-0479">Metal-binding</keyword>
<dbReference type="SMART" id="SM00355">
    <property type="entry name" value="ZnF_C2H2"/>
    <property type="match status" value="2"/>
</dbReference>
<keyword evidence="12" id="KW-1185">Reference proteome</keyword>
<name>A0A3B5Q8T8_XIPMA</name>
<reference evidence="11" key="4">
    <citation type="submission" date="2025-09" db="UniProtKB">
        <authorList>
            <consortium name="Ensembl"/>
        </authorList>
    </citation>
    <scope>IDENTIFICATION</scope>
    <source>
        <strain evidence="11">JP 163 A</strain>
    </source>
</reference>
<keyword evidence="6" id="KW-0539">Nucleus</keyword>
<dbReference type="SUPFAM" id="SSF57667">
    <property type="entry name" value="beta-beta-alpha zinc fingers"/>
    <property type="match status" value="1"/>
</dbReference>
<dbReference type="Proteomes" id="UP000002852">
    <property type="component" value="Unassembled WGS sequence"/>
</dbReference>
<reference evidence="12" key="2">
    <citation type="journal article" date="2013" name="Nat. Genet.">
        <title>The genome of the platyfish, Xiphophorus maculatus, provides insights into evolutionary adaptation and several complex traits.</title>
        <authorList>
            <person name="Schartl M."/>
            <person name="Walter R.B."/>
            <person name="Shen Y."/>
            <person name="Garcia T."/>
            <person name="Catchen J."/>
            <person name="Amores A."/>
            <person name="Braasch I."/>
            <person name="Chalopin D."/>
            <person name="Volff J.N."/>
            <person name="Lesch K.P."/>
            <person name="Bisazza A."/>
            <person name="Minx P."/>
            <person name="Hillier L."/>
            <person name="Wilson R.K."/>
            <person name="Fuerstenberg S."/>
            <person name="Boore J."/>
            <person name="Searle S."/>
            <person name="Postlethwait J.H."/>
            <person name="Warren W.C."/>
        </authorList>
    </citation>
    <scope>NUCLEOTIDE SEQUENCE [LARGE SCALE GENOMIC DNA]</scope>
    <source>
        <strain evidence="12">JP 163 A</strain>
    </source>
</reference>
<evidence type="ECO:0000313" key="11">
    <source>
        <dbReference type="Ensembl" id="ENSXMAP00000026674.1"/>
    </source>
</evidence>